<dbReference type="SUPFAM" id="SSF103642">
    <property type="entry name" value="Sec-C motif"/>
    <property type="match status" value="1"/>
</dbReference>
<evidence type="ECO:0000256" key="2">
    <source>
        <dbReference type="HAMAP-Rule" id="MF_00612"/>
    </source>
</evidence>
<gene>
    <name evidence="4" type="ORF">FB467_0324</name>
</gene>
<evidence type="ECO:0000313" key="4">
    <source>
        <dbReference type="EMBL" id="TQL49259.1"/>
    </source>
</evidence>
<dbReference type="AlphaFoldDB" id="A0A542YME4"/>
<organism evidence="4 5">
    <name type="scientific">Ornithinicoccus hortensis</name>
    <dbReference type="NCBI Taxonomy" id="82346"/>
    <lineage>
        <taxon>Bacteria</taxon>
        <taxon>Bacillati</taxon>
        <taxon>Actinomycetota</taxon>
        <taxon>Actinomycetes</taxon>
        <taxon>Micrococcales</taxon>
        <taxon>Intrasporangiaceae</taxon>
        <taxon>Ornithinicoccus</taxon>
    </lineage>
</organism>
<dbReference type="PANTHER" id="PTHR33747:SF1">
    <property type="entry name" value="ADENYLATE CYCLASE-ASSOCIATED CAP C-TERMINAL DOMAIN-CONTAINING PROTEIN"/>
    <property type="match status" value="1"/>
</dbReference>
<dbReference type="Proteomes" id="UP000319516">
    <property type="component" value="Unassembled WGS sequence"/>
</dbReference>
<sequence>MTSPTPHPGSDPCPCGSGSSYADCCRPFVEDGSPAPTAEALMRSRYTAYALHVEDHLFRTWHPRTRPASVEQDLSLRWLGLEVVASDGGGPDDAEGTVRFRAQWIAGEGADRQRGVLDEHSRFVRRGGRWVYVDEVTAD</sequence>
<dbReference type="InterPro" id="IPR004027">
    <property type="entry name" value="SEC_C_motif"/>
</dbReference>
<comment type="similarity">
    <text evidence="1 2">Belongs to the UPF0225 family.</text>
</comment>
<keyword evidence="5" id="KW-1185">Reference proteome</keyword>
<dbReference type="PANTHER" id="PTHR33747">
    <property type="entry name" value="UPF0225 PROTEIN SCO1677"/>
    <property type="match status" value="1"/>
</dbReference>
<dbReference type="OrthoDB" id="21421at2"/>
<dbReference type="RefSeq" id="WP_141783534.1">
    <property type="nucleotide sequence ID" value="NZ_BAAAIK010000003.1"/>
</dbReference>
<dbReference type="EMBL" id="VFOP01000001">
    <property type="protein sequence ID" value="TQL49259.1"/>
    <property type="molecule type" value="Genomic_DNA"/>
</dbReference>
<name>A0A542YME4_9MICO</name>
<proteinExistence type="inferred from homology"/>
<evidence type="ECO:0000259" key="3">
    <source>
        <dbReference type="Pfam" id="PF17775"/>
    </source>
</evidence>
<protein>
    <recommendedName>
        <fullName evidence="2">UPF0225 protein FB467_0324</fullName>
    </recommendedName>
</protein>
<feature type="domain" description="YchJ-like middle NTF2-like" evidence="3">
    <location>
        <begin position="37"/>
        <end position="134"/>
    </location>
</feature>
<evidence type="ECO:0000256" key="1">
    <source>
        <dbReference type="ARBA" id="ARBA00010839"/>
    </source>
</evidence>
<dbReference type="InterPro" id="IPR032710">
    <property type="entry name" value="NTF2-like_dom_sf"/>
</dbReference>
<dbReference type="SUPFAM" id="SSF54427">
    <property type="entry name" value="NTF2-like"/>
    <property type="match status" value="1"/>
</dbReference>
<dbReference type="Gene3D" id="3.10.450.50">
    <property type="match status" value="1"/>
</dbReference>
<dbReference type="HAMAP" id="MF_00612">
    <property type="entry name" value="UPF0225"/>
    <property type="match status" value="1"/>
</dbReference>
<evidence type="ECO:0000313" key="5">
    <source>
        <dbReference type="Proteomes" id="UP000319516"/>
    </source>
</evidence>
<reference evidence="4 5" key="1">
    <citation type="submission" date="2019-06" db="EMBL/GenBank/DDBJ databases">
        <title>Sequencing the genomes of 1000 actinobacteria strains.</title>
        <authorList>
            <person name="Klenk H.-P."/>
        </authorList>
    </citation>
    <scope>NUCLEOTIDE SEQUENCE [LARGE SCALE GENOMIC DNA]</scope>
    <source>
        <strain evidence="4 5">DSM 12335</strain>
    </source>
</reference>
<accession>A0A542YME4</accession>
<dbReference type="InterPro" id="IPR023006">
    <property type="entry name" value="YchJ-like"/>
</dbReference>
<dbReference type="Pfam" id="PF02810">
    <property type="entry name" value="SEC-C"/>
    <property type="match status" value="1"/>
</dbReference>
<comment type="caution">
    <text evidence="4">The sequence shown here is derived from an EMBL/GenBank/DDBJ whole genome shotgun (WGS) entry which is preliminary data.</text>
</comment>
<dbReference type="Pfam" id="PF17775">
    <property type="entry name" value="YchJ_M-like"/>
    <property type="match status" value="1"/>
</dbReference>
<dbReference type="InterPro" id="IPR048469">
    <property type="entry name" value="YchJ-like_M"/>
</dbReference>